<reference evidence="3" key="3">
    <citation type="submission" date="2015-06" db="UniProtKB">
        <authorList>
            <consortium name="EnsemblMetazoa"/>
        </authorList>
    </citation>
    <scope>IDENTIFICATION</scope>
</reference>
<dbReference type="EMBL" id="KB308622">
    <property type="protein sequence ID" value="ELT97243.1"/>
    <property type="molecule type" value="Genomic_DNA"/>
</dbReference>
<name>R7TTK1_CAPTE</name>
<evidence type="ECO:0000313" key="2">
    <source>
        <dbReference type="EMBL" id="ELT97243.1"/>
    </source>
</evidence>
<reference evidence="2 4" key="2">
    <citation type="journal article" date="2013" name="Nature">
        <title>Insights into bilaterian evolution from three spiralian genomes.</title>
        <authorList>
            <person name="Simakov O."/>
            <person name="Marletaz F."/>
            <person name="Cho S.J."/>
            <person name="Edsinger-Gonzales E."/>
            <person name="Havlak P."/>
            <person name="Hellsten U."/>
            <person name="Kuo D.H."/>
            <person name="Larsson T."/>
            <person name="Lv J."/>
            <person name="Arendt D."/>
            <person name="Savage R."/>
            <person name="Osoegawa K."/>
            <person name="de Jong P."/>
            <person name="Grimwood J."/>
            <person name="Chapman J.A."/>
            <person name="Shapiro H."/>
            <person name="Aerts A."/>
            <person name="Otillar R.P."/>
            <person name="Terry A.Y."/>
            <person name="Boore J.L."/>
            <person name="Grigoriev I.V."/>
            <person name="Lindberg D.R."/>
            <person name="Seaver E.C."/>
            <person name="Weisblat D.A."/>
            <person name="Putnam N.H."/>
            <person name="Rokhsar D.S."/>
        </authorList>
    </citation>
    <scope>NUCLEOTIDE SEQUENCE</scope>
    <source>
        <strain evidence="2 4">I ESC-2004</strain>
    </source>
</reference>
<evidence type="ECO:0000313" key="4">
    <source>
        <dbReference type="Proteomes" id="UP000014760"/>
    </source>
</evidence>
<dbReference type="AlphaFoldDB" id="R7TTK1"/>
<gene>
    <name evidence="2" type="ORF">CAPTEDRAFT_192381</name>
</gene>
<evidence type="ECO:0000313" key="3">
    <source>
        <dbReference type="EnsemblMetazoa" id="CapteP192381"/>
    </source>
</evidence>
<dbReference type="HOGENOM" id="CLU_134615_0_0_1"/>
<dbReference type="Proteomes" id="UP000014760">
    <property type="component" value="Unassembled WGS sequence"/>
</dbReference>
<reference evidence="4" key="1">
    <citation type="submission" date="2012-12" db="EMBL/GenBank/DDBJ databases">
        <authorList>
            <person name="Hellsten U."/>
            <person name="Grimwood J."/>
            <person name="Chapman J.A."/>
            <person name="Shapiro H."/>
            <person name="Aerts A."/>
            <person name="Otillar R.P."/>
            <person name="Terry A.Y."/>
            <person name="Boore J.L."/>
            <person name="Simakov O."/>
            <person name="Marletaz F."/>
            <person name="Cho S.-J."/>
            <person name="Edsinger-Gonzales E."/>
            <person name="Havlak P."/>
            <person name="Kuo D.-H."/>
            <person name="Larsson T."/>
            <person name="Lv J."/>
            <person name="Arendt D."/>
            <person name="Savage R."/>
            <person name="Osoegawa K."/>
            <person name="de Jong P."/>
            <person name="Lindberg D.R."/>
            <person name="Seaver E.C."/>
            <person name="Weisblat D.A."/>
            <person name="Putnam N.H."/>
            <person name="Grigoriev I.V."/>
            <person name="Rokhsar D.S."/>
        </authorList>
    </citation>
    <scope>NUCLEOTIDE SEQUENCE</scope>
    <source>
        <strain evidence="4">I ESC-2004</strain>
    </source>
</reference>
<keyword evidence="4" id="KW-1185">Reference proteome</keyword>
<feature type="signal peptide" evidence="1">
    <location>
        <begin position="1"/>
        <end position="20"/>
    </location>
</feature>
<organism evidence="2">
    <name type="scientific">Capitella teleta</name>
    <name type="common">Polychaete worm</name>
    <dbReference type="NCBI Taxonomy" id="283909"/>
    <lineage>
        <taxon>Eukaryota</taxon>
        <taxon>Metazoa</taxon>
        <taxon>Spiralia</taxon>
        <taxon>Lophotrochozoa</taxon>
        <taxon>Annelida</taxon>
        <taxon>Polychaeta</taxon>
        <taxon>Sedentaria</taxon>
        <taxon>Scolecida</taxon>
        <taxon>Capitellidae</taxon>
        <taxon>Capitella</taxon>
    </lineage>
</organism>
<accession>R7TTK1</accession>
<keyword evidence="1" id="KW-0732">Signal</keyword>
<feature type="chain" id="PRO_5008787336" evidence="1">
    <location>
        <begin position="21"/>
        <end position="135"/>
    </location>
</feature>
<dbReference type="EnsemblMetazoa" id="CapteT192381">
    <property type="protein sequence ID" value="CapteP192381"/>
    <property type="gene ID" value="CapteG192381"/>
</dbReference>
<sequence>MNTNCIFVACIVIAMLAVSASTNDDENIVSVSESDIDQECEDMCRKENPDVCELLGNKISHHCMAGSFPCYYNCTVGETDQNHGINIYQVSKMVLNKHCFRKCMSDFDSCEKGDFVSQACMDDCAPCYAKCVGAE</sequence>
<protein>
    <submittedName>
        <fullName evidence="2 3">Uncharacterized protein</fullName>
    </submittedName>
</protein>
<evidence type="ECO:0000256" key="1">
    <source>
        <dbReference type="SAM" id="SignalP"/>
    </source>
</evidence>
<proteinExistence type="predicted"/>
<dbReference type="EMBL" id="AMQN01010991">
    <property type="status" value="NOT_ANNOTATED_CDS"/>
    <property type="molecule type" value="Genomic_DNA"/>
</dbReference>